<dbReference type="PROSITE" id="PS01009">
    <property type="entry name" value="CRISP_1"/>
    <property type="match status" value="1"/>
</dbReference>
<dbReference type="Proteomes" id="UP000695026">
    <property type="component" value="Unplaced"/>
</dbReference>
<dbReference type="GO" id="GO:0005246">
    <property type="term" value="F:calcium channel regulator activity"/>
    <property type="evidence" value="ECO:0007669"/>
    <property type="project" value="UniProtKB-KW"/>
</dbReference>
<proteinExistence type="inferred from homology"/>
<evidence type="ECO:0000256" key="9">
    <source>
        <dbReference type="SAM" id="Phobius"/>
    </source>
</evidence>
<keyword evidence="9" id="KW-1133">Transmembrane helix</keyword>
<keyword evidence="7 9" id="KW-0472">Membrane</keyword>
<dbReference type="GO" id="GO:0016020">
    <property type="term" value="C:membrane"/>
    <property type="evidence" value="ECO:0007669"/>
    <property type="project" value="UniProtKB-SubCell"/>
</dbReference>
<keyword evidence="6" id="KW-0872">Ion channel impairing toxin</keyword>
<evidence type="ECO:0000313" key="13">
    <source>
        <dbReference type="RefSeq" id="XP_007445182.1"/>
    </source>
</evidence>
<evidence type="ECO:0000256" key="5">
    <source>
        <dbReference type="ARBA" id="ARBA00022831"/>
    </source>
</evidence>
<feature type="signal peptide" evidence="10">
    <location>
        <begin position="1"/>
        <end position="21"/>
    </location>
</feature>
<accession>A0A9F2RDX2</accession>
<dbReference type="Pfam" id="PF00188">
    <property type="entry name" value="CAP"/>
    <property type="match status" value="1"/>
</dbReference>
<dbReference type="CDD" id="cd05385">
    <property type="entry name" value="CAP_GLIPR1-like"/>
    <property type="match status" value="1"/>
</dbReference>
<dbReference type="InterPro" id="IPR001283">
    <property type="entry name" value="CRISP-related"/>
</dbReference>
<dbReference type="OMA" id="NEIQYYD"/>
<keyword evidence="3" id="KW-0800">Toxin</keyword>
<dbReference type="GeneID" id="103061176"/>
<sequence length="252" mass="28868">MTEKKLIFGVLLLLKLPVCCCFYSQNTLPDIENAEFIEECVRVHNRFRSSVDPPASDMKRMSWDHDLAKTALGWAKMCIFDHNPDLQSPGKAHPNFTNVGENIWTGTLSYFNVTKALTHWYNEVQYYNYATRNCKQVCGHYTQMVWATTYKVGCAVHFCPRVQGFTGPNAAHFICDYGPGGNYPRQPYKSGVACSECHGEPCVDRLCGKVWMKPHCDLYCIIILVLRTSSFLITFVVVFVLKQHYPSLFMYK</sequence>
<feature type="domain" description="SCP" evidence="11">
    <location>
        <begin position="35"/>
        <end position="185"/>
    </location>
</feature>
<evidence type="ECO:0000256" key="8">
    <source>
        <dbReference type="ARBA" id="ARBA00023157"/>
    </source>
</evidence>
<dbReference type="Gene3D" id="3.40.33.10">
    <property type="entry name" value="CAP"/>
    <property type="match status" value="1"/>
</dbReference>
<evidence type="ECO:0000259" key="11">
    <source>
        <dbReference type="SMART" id="SM00198"/>
    </source>
</evidence>
<evidence type="ECO:0000256" key="10">
    <source>
        <dbReference type="SAM" id="SignalP"/>
    </source>
</evidence>
<dbReference type="SMART" id="SM00198">
    <property type="entry name" value="SCP"/>
    <property type="match status" value="1"/>
</dbReference>
<dbReference type="SUPFAM" id="SSF55797">
    <property type="entry name" value="PR-1-like"/>
    <property type="match status" value="1"/>
</dbReference>
<protein>
    <submittedName>
        <fullName evidence="13">Glioma pathogenesis-related protein 1</fullName>
    </submittedName>
</protein>
<evidence type="ECO:0000256" key="2">
    <source>
        <dbReference type="ARBA" id="ARBA00009923"/>
    </source>
</evidence>
<dbReference type="OrthoDB" id="43654at2759"/>
<evidence type="ECO:0000256" key="1">
    <source>
        <dbReference type="ARBA" id="ARBA00004370"/>
    </source>
</evidence>
<dbReference type="PANTHER" id="PTHR10334">
    <property type="entry name" value="CYSTEINE-RICH SECRETORY PROTEIN-RELATED"/>
    <property type="match status" value="1"/>
</dbReference>
<evidence type="ECO:0000256" key="3">
    <source>
        <dbReference type="ARBA" id="ARBA00022699"/>
    </source>
</evidence>
<evidence type="ECO:0000256" key="7">
    <source>
        <dbReference type="ARBA" id="ARBA00023136"/>
    </source>
</evidence>
<dbReference type="PRINTS" id="PR00838">
    <property type="entry name" value="V5ALLERGEN"/>
</dbReference>
<keyword evidence="3" id="KW-0528">Neurotoxin</keyword>
<dbReference type="InterPro" id="IPR034121">
    <property type="entry name" value="SCP_GLIPR-1-like"/>
</dbReference>
<feature type="transmembrane region" description="Helical" evidence="9">
    <location>
        <begin position="221"/>
        <end position="241"/>
    </location>
</feature>
<dbReference type="InterPro" id="IPR002413">
    <property type="entry name" value="V5_allergen-like"/>
</dbReference>
<dbReference type="PRINTS" id="PR00837">
    <property type="entry name" value="V5TPXLIKE"/>
</dbReference>
<dbReference type="InterPro" id="IPR014044">
    <property type="entry name" value="CAP_dom"/>
</dbReference>
<gene>
    <name evidence="13" type="primary">GLIPR1</name>
</gene>
<dbReference type="GO" id="GO:0005576">
    <property type="term" value="C:extracellular region"/>
    <property type="evidence" value="ECO:0007669"/>
    <property type="project" value="InterPro"/>
</dbReference>
<comment type="subcellular location">
    <subcellularLocation>
        <location evidence="1">Membrane</location>
    </subcellularLocation>
</comment>
<evidence type="ECO:0000256" key="6">
    <source>
        <dbReference type="ARBA" id="ARBA00022872"/>
    </source>
</evidence>
<dbReference type="AlphaFoldDB" id="A0A9F2RDX2"/>
<keyword evidence="12" id="KW-1185">Reference proteome</keyword>
<keyword evidence="8" id="KW-1015">Disulfide bond</keyword>
<dbReference type="InterPro" id="IPR018244">
    <property type="entry name" value="Allrgn_V5/Tpx1_CS"/>
</dbReference>
<keyword evidence="5" id="KW-0108">Calcium channel impairing toxin</keyword>
<dbReference type="FunFam" id="3.40.33.10:FF:000008">
    <property type="entry name" value="GLI pathogenesis-related 1 (Glioma)"/>
    <property type="match status" value="1"/>
</dbReference>
<comment type="similarity">
    <text evidence="2">Belongs to the CRISP family.</text>
</comment>
<evidence type="ECO:0000313" key="12">
    <source>
        <dbReference type="Proteomes" id="UP000695026"/>
    </source>
</evidence>
<dbReference type="CTD" id="11010"/>
<keyword evidence="4 10" id="KW-0732">Signal</keyword>
<dbReference type="RefSeq" id="XP_007445182.1">
    <property type="nucleotide sequence ID" value="XM_007445120.2"/>
</dbReference>
<feature type="chain" id="PRO_5039923358" evidence="10">
    <location>
        <begin position="22"/>
        <end position="252"/>
    </location>
</feature>
<keyword evidence="9" id="KW-0812">Transmembrane</keyword>
<organism evidence="12 13">
    <name type="scientific">Python bivittatus</name>
    <name type="common">Burmese python</name>
    <name type="synonym">Python molurus bivittatus</name>
    <dbReference type="NCBI Taxonomy" id="176946"/>
    <lineage>
        <taxon>Eukaryota</taxon>
        <taxon>Metazoa</taxon>
        <taxon>Chordata</taxon>
        <taxon>Craniata</taxon>
        <taxon>Vertebrata</taxon>
        <taxon>Euteleostomi</taxon>
        <taxon>Lepidosauria</taxon>
        <taxon>Squamata</taxon>
        <taxon>Bifurcata</taxon>
        <taxon>Unidentata</taxon>
        <taxon>Episquamata</taxon>
        <taxon>Toxicofera</taxon>
        <taxon>Serpentes</taxon>
        <taxon>Henophidia</taxon>
        <taxon>Pythonidae</taxon>
        <taxon>Python</taxon>
    </lineage>
</organism>
<dbReference type="KEGG" id="pbi:103061176"/>
<name>A0A9F2RDX2_PYTBI</name>
<reference evidence="13" key="1">
    <citation type="submission" date="2025-08" db="UniProtKB">
        <authorList>
            <consortium name="RefSeq"/>
        </authorList>
    </citation>
    <scope>IDENTIFICATION</scope>
    <source>
        <tissue evidence="13">Liver</tissue>
    </source>
</reference>
<dbReference type="InterPro" id="IPR035940">
    <property type="entry name" value="CAP_sf"/>
</dbReference>
<evidence type="ECO:0000256" key="4">
    <source>
        <dbReference type="ARBA" id="ARBA00022729"/>
    </source>
</evidence>